<dbReference type="Proteomes" id="UP001375240">
    <property type="component" value="Unassembled WGS sequence"/>
</dbReference>
<feature type="region of interest" description="Disordered" evidence="1">
    <location>
        <begin position="24"/>
        <end position="174"/>
    </location>
</feature>
<proteinExistence type="predicted"/>
<feature type="compositionally biased region" description="Basic and acidic residues" evidence="1">
    <location>
        <begin position="131"/>
        <end position="145"/>
    </location>
</feature>
<reference evidence="2 3" key="1">
    <citation type="submission" date="2019-10" db="EMBL/GenBank/DDBJ databases">
        <authorList>
            <person name="Palmer J.M."/>
        </authorList>
    </citation>
    <scope>NUCLEOTIDE SEQUENCE [LARGE SCALE GENOMIC DNA]</scope>
    <source>
        <strain evidence="2 3">TWF696</strain>
    </source>
</reference>
<feature type="compositionally biased region" description="Basic and acidic residues" evidence="1">
    <location>
        <begin position="95"/>
        <end position="115"/>
    </location>
</feature>
<feature type="compositionally biased region" description="Low complexity" evidence="1">
    <location>
        <begin position="49"/>
        <end position="72"/>
    </location>
</feature>
<protein>
    <submittedName>
        <fullName evidence="2">Uncharacterized protein</fullName>
    </submittedName>
</protein>
<keyword evidence="3" id="KW-1185">Reference proteome</keyword>
<feature type="region of interest" description="Disordered" evidence="1">
    <location>
        <begin position="195"/>
        <end position="237"/>
    </location>
</feature>
<name>A0AAV9VF58_9PEZI</name>
<evidence type="ECO:0000256" key="1">
    <source>
        <dbReference type="SAM" id="MobiDB-lite"/>
    </source>
</evidence>
<gene>
    <name evidence="2" type="ORF">TWF696_000946</name>
</gene>
<organism evidence="2 3">
    <name type="scientific">Orbilia brochopaga</name>
    <dbReference type="NCBI Taxonomy" id="3140254"/>
    <lineage>
        <taxon>Eukaryota</taxon>
        <taxon>Fungi</taxon>
        <taxon>Dikarya</taxon>
        <taxon>Ascomycota</taxon>
        <taxon>Pezizomycotina</taxon>
        <taxon>Orbiliomycetes</taxon>
        <taxon>Orbiliales</taxon>
        <taxon>Orbiliaceae</taxon>
        <taxon>Orbilia</taxon>
    </lineage>
</organism>
<evidence type="ECO:0000313" key="2">
    <source>
        <dbReference type="EMBL" id="KAK6359809.1"/>
    </source>
</evidence>
<evidence type="ECO:0000313" key="3">
    <source>
        <dbReference type="Proteomes" id="UP001375240"/>
    </source>
</evidence>
<dbReference type="EMBL" id="JAVHNQ010000001">
    <property type="protein sequence ID" value="KAK6359809.1"/>
    <property type="molecule type" value="Genomic_DNA"/>
</dbReference>
<comment type="caution">
    <text evidence="2">The sequence shown here is derived from an EMBL/GenBank/DDBJ whole genome shotgun (WGS) entry which is preliminary data.</text>
</comment>
<accession>A0AAV9VF58</accession>
<dbReference type="AlphaFoldDB" id="A0AAV9VF58"/>
<sequence length="300" mass="33667">MYHQNLGSRRFTSLTWELLYETPRQFSGPPLSPGGFKSTRGEVRPTFVGRSSSRGSSRSTSSNASSTAAIGSRRQQHAPMPVNATSRIAAAAFAQEKERLERKRQEKAEEKERGRRKERVSNATTINGDGALHEVGVEDLKKEMELNAGGSSPRQVDLEEEEGEGTTRDRKSSATLSIVLNEFEKEINEGRGRPAEADVEEYMENPESRIPNVPYKSVTHPDVAQPRPDSPVGGPGNLIVAKPSWRKQPIEKFSAKTQKIKQKFDDRKTSITQKIPFLRNGSTMDRIKETFKFSRFSHRH</sequence>